<dbReference type="SUPFAM" id="SSF48403">
    <property type="entry name" value="Ankyrin repeat"/>
    <property type="match status" value="1"/>
</dbReference>
<dbReference type="SMART" id="SM00248">
    <property type="entry name" value="ANK"/>
    <property type="match status" value="6"/>
</dbReference>
<dbReference type="Gene3D" id="1.25.40.20">
    <property type="entry name" value="Ankyrin repeat-containing domain"/>
    <property type="match status" value="2"/>
</dbReference>
<evidence type="ECO:0000313" key="4">
    <source>
        <dbReference type="Proteomes" id="UP000007110"/>
    </source>
</evidence>
<sequence>MHLVKAENPSINKAKDLLSDFTPDEIRQAIEQKDAIGNSVIHYACAKALVPWVELLIYNRADFNVAGEGGQTPIHFAVKGENKNVSQVKDRVTVVKLLIKEKVPADKKDYHGRTPLQLACDVKGQHKVIRALLSVREIDVNQDVKTGTVTSSLFHITCQNDQFENAQVLLKHRADPLAKDSLRGDTPFHIILRKGQVKFALRFLKICKENRDVVREILLAQNAYQQSVLHEAVKCGDKELVSYCLEYEY</sequence>
<dbReference type="RefSeq" id="XP_030849767.1">
    <property type="nucleotide sequence ID" value="XM_030993907.1"/>
</dbReference>
<dbReference type="OrthoDB" id="1847170at2759"/>
<keyword evidence="2" id="KW-0040">ANK repeat</keyword>
<dbReference type="Proteomes" id="UP000007110">
    <property type="component" value="Unassembled WGS sequence"/>
</dbReference>
<evidence type="ECO:0000256" key="1">
    <source>
        <dbReference type="ARBA" id="ARBA00022737"/>
    </source>
</evidence>
<organism evidence="3 4">
    <name type="scientific">Strongylocentrotus purpuratus</name>
    <name type="common">Purple sea urchin</name>
    <dbReference type="NCBI Taxonomy" id="7668"/>
    <lineage>
        <taxon>Eukaryota</taxon>
        <taxon>Metazoa</taxon>
        <taxon>Echinodermata</taxon>
        <taxon>Eleutherozoa</taxon>
        <taxon>Echinozoa</taxon>
        <taxon>Echinoidea</taxon>
        <taxon>Euechinoidea</taxon>
        <taxon>Echinacea</taxon>
        <taxon>Camarodonta</taxon>
        <taxon>Echinidea</taxon>
        <taxon>Strongylocentrotidae</taxon>
        <taxon>Strongylocentrotus</taxon>
    </lineage>
</organism>
<dbReference type="PANTHER" id="PTHR24198:SF165">
    <property type="entry name" value="ANKYRIN REPEAT-CONTAINING PROTEIN-RELATED"/>
    <property type="match status" value="1"/>
</dbReference>
<name>A0A7M7PDT3_STRPU</name>
<evidence type="ECO:0000256" key="2">
    <source>
        <dbReference type="ARBA" id="ARBA00023043"/>
    </source>
</evidence>
<evidence type="ECO:0000313" key="3">
    <source>
        <dbReference type="EnsemblMetazoa" id="XP_030849767"/>
    </source>
</evidence>
<proteinExistence type="predicted"/>
<dbReference type="InterPro" id="IPR036770">
    <property type="entry name" value="Ankyrin_rpt-contain_sf"/>
</dbReference>
<accession>A0A7M7PDT3</accession>
<dbReference type="Pfam" id="PF12796">
    <property type="entry name" value="Ank_2"/>
    <property type="match status" value="2"/>
</dbReference>
<dbReference type="InParanoid" id="A0A7M7PDT3"/>
<protein>
    <submittedName>
        <fullName evidence="3">Uncharacterized protein</fullName>
    </submittedName>
</protein>
<dbReference type="EnsemblMetazoa" id="XM_030993907">
    <property type="protein sequence ID" value="XP_030849767"/>
    <property type="gene ID" value="LOC105447454"/>
</dbReference>
<dbReference type="InterPro" id="IPR002110">
    <property type="entry name" value="Ankyrin_rpt"/>
</dbReference>
<dbReference type="KEGG" id="spu:105447454"/>
<dbReference type="GeneID" id="105447454"/>
<keyword evidence="1" id="KW-0677">Repeat</keyword>
<reference evidence="4" key="1">
    <citation type="submission" date="2015-02" db="EMBL/GenBank/DDBJ databases">
        <title>Genome sequencing for Strongylocentrotus purpuratus.</title>
        <authorList>
            <person name="Murali S."/>
            <person name="Liu Y."/>
            <person name="Vee V."/>
            <person name="English A."/>
            <person name="Wang M."/>
            <person name="Skinner E."/>
            <person name="Han Y."/>
            <person name="Muzny D.M."/>
            <person name="Worley K.C."/>
            <person name="Gibbs R.A."/>
        </authorList>
    </citation>
    <scope>NUCLEOTIDE SEQUENCE</scope>
</reference>
<reference evidence="3" key="2">
    <citation type="submission" date="2021-01" db="UniProtKB">
        <authorList>
            <consortium name="EnsemblMetazoa"/>
        </authorList>
    </citation>
    <scope>IDENTIFICATION</scope>
</reference>
<dbReference type="PANTHER" id="PTHR24198">
    <property type="entry name" value="ANKYRIN REPEAT AND PROTEIN KINASE DOMAIN-CONTAINING PROTEIN"/>
    <property type="match status" value="1"/>
</dbReference>
<dbReference type="AlphaFoldDB" id="A0A7M7PDT3"/>
<keyword evidence="4" id="KW-1185">Reference proteome</keyword>